<evidence type="ECO:0000256" key="5">
    <source>
        <dbReference type="ARBA" id="ARBA00007837"/>
    </source>
</evidence>
<evidence type="ECO:0000256" key="21">
    <source>
        <dbReference type="SAM" id="MobiDB-lite"/>
    </source>
</evidence>
<comment type="similarity">
    <text evidence="5 17">Belongs to the PEP-utilizing enzyme family.</text>
</comment>
<keyword evidence="13 17" id="KW-0479">Metal-binding</keyword>
<evidence type="ECO:0000256" key="7">
    <source>
        <dbReference type="ARBA" id="ARBA00016544"/>
    </source>
</evidence>
<dbReference type="Pfam" id="PF05524">
    <property type="entry name" value="PEP-utilisers_N"/>
    <property type="match status" value="1"/>
</dbReference>
<dbReference type="Pfam" id="PF00391">
    <property type="entry name" value="PEP-utilizers"/>
    <property type="match status" value="1"/>
</dbReference>
<dbReference type="SUPFAM" id="SSF47831">
    <property type="entry name" value="Enzyme I of the PEP:sugar phosphotransferase system HPr-binding (sub)domain"/>
    <property type="match status" value="1"/>
</dbReference>
<feature type="binding site" evidence="20">
    <location>
        <position position="498"/>
    </location>
    <ligand>
        <name>Mg(2+)</name>
        <dbReference type="ChEBI" id="CHEBI:18420"/>
    </ligand>
</feature>
<feature type="domain" description="PEP-utilising enzyme mobile" evidence="22">
    <location>
        <begin position="195"/>
        <end position="267"/>
    </location>
</feature>
<dbReference type="InterPro" id="IPR036618">
    <property type="entry name" value="PtsI_HPr-bd_sf"/>
</dbReference>
<evidence type="ECO:0000256" key="3">
    <source>
        <dbReference type="ARBA" id="ARBA00002728"/>
    </source>
</evidence>
<feature type="binding site" evidence="19">
    <location>
        <position position="338"/>
    </location>
    <ligand>
        <name>phosphoenolpyruvate</name>
        <dbReference type="ChEBI" id="CHEBI:58702"/>
    </ligand>
</feature>
<feature type="active site" description="Proton donor" evidence="18">
    <location>
        <position position="545"/>
    </location>
</feature>
<keyword evidence="12 17" id="KW-0598">Phosphotransferase system</keyword>
<dbReference type="Gene3D" id="3.50.30.10">
    <property type="entry name" value="Phosphohistidine domain"/>
    <property type="match status" value="1"/>
</dbReference>
<dbReference type="GO" id="GO:0046872">
    <property type="term" value="F:metal ion binding"/>
    <property type="evidence" value="ECO:0007669"/>
    <property type="project" value="UniProtKB-KW"/>
</dbReference>
<dbReference type="PIRSF" id="PIRSF000732">
    <property type="entry name" value="PTS_enzyme_I"/>
    <property type="match status" value="1"/>
</dbReference>
<evidence type="ECO:0000259" key="22">
    <source>
        <dbReference type="Pfam" id="PF00391"/>
    </source>
</evidence>
<evidence type="ECO:0000259" key="23">
    <source>
        <dbReference type="Pfam" id="PF02896"/>
    </source>
</evidence>
<dbReference type="InterPro" id="IPR015813">
    <property type="entry name" value="Pyrv/PenolPyrv_kinase-like_dom"/>
</dbReference>
<comment type="catalytic activity">
    <reaction evidence="1 17">
        <text>L-histidyl-[protein] + phosphoenolpyruvate = N(pros)-phospho-L-histidyl-[protein] + pyruvate</text>
        <dbReference type="Rhea" id="RHEA:23880"/>
        <dbReference type="Rhea" id="RHEA-COMP:9745"/>
        <dbReference type="Rhea" id="RHEA-COMP:9746"/>
        <dbReference type="ChEBI" id="CHEBI:15361"/>
        <dbReference type="ChEBI" id="CHEBI:29979"/>
        <dbReference type="ChEBI" id="CHEBI:58702"/>
        <dbReference type="ChEBI" id="CHEBI:64837"/>
        <dbReference type="EC" id="2.7.3.9"/>
    </reaction>
</comment>
<evidence type="ECO:0000256" key="2">
    <source>
        <dbReference type="ARBA" id="ARBA00001946"/>
    </source>
</evidence>
<evidence type="ECO:0000256" key="1">
    <source>
        <dbReference type="ARBA" id="ARBA00000683"/>
    </source>
</evidence>
<dbReference type="GO" id="GO:0016301">
    <property type="term" value="F:kinase activity"/>
    <property type="evidence" value="ECO:0007669"/>
    <property type="project" value="UniProtKB-KW"/>
</dbReference>
<feature type="binding site" evidence="19">
    <location>
        <position position="508"/>
    </location>
    <ligand>
        <name>phosphoenolpyruvate</name>
        <dbReference type="ChEBI" id="CHEBI:58702"/>
    </ligand>
</feature>
<evidence type="ECO:0000313" key="25">
    <source>
        <dbReference type="EMBL" id="KAA5604833.1"/>
    </source>
</evidence>
<evidence type="ECO:0000256" key="19">
    <source>
        <dbReference type="PIRSR" id="PIRSR000732-2"/>
    </source>
</evidence>
<accession>A0A5M6I9G6</accession>
<dbReference type="EMBL" id="VWPJ01000014">
    <property type="protein sequence ID" value="KAA5604833.1"/>
    <property type="molecule type" value="Genomic_DNA"/>
</dbReference>
<dbReference type="InterPro" id="IPR006318">
    <property type="entry name" value="PTS_EI-like"/>
</dbReference>
<keyword evidence="25" id="KW-0670">Pyruvate</keyword>
<feature type="binding site" evidence="19">
    <location>
        <position position="374"/>
    </location>
    <ligand>
        <name>phosphoenolpyruvate</name>
        <dbReference type="ChEBI" id="CHEBI:58702"/>
    </ligand>
</feature>
<keyword evidence="11 17" id="KW-0808">Transferase</keyword>
<comment type="subcellular location">
    <subcellularLocation>
        <location evidence="4 17">Cytoplasm</location>
    </subcellularLocation>
</comment>
<dbReference type="PRINTS" id="PR01736">
    <property type="entry name" value="PHPHTRNFRASE"/>
</dbReference>
<keyword evidence="9 17" id="KW-0963">Cytoplasm</keyword>
<feature type="domain" description="Phosphotransferase system enzyme I N-terminal" evidence="24">
    <location>
        <begin position="41"/>
        <end position="167"/>
    </location>
</feature>
<comment type="caution">
    <text evidence="25">The sequence shown here is derived from an EMBL/GenBank/DDBJ whole genome shotgun (WGS) entry which is preliminary data.</text>
</comment>
<protein>
    <recommendedName>
        <fullName evidence="7 17">Phosphoenolpyruvate-protein phosphotransferase</fullName>
        <ecNumber evidence="6 17">2.7.3.9</ecNumber>
    </recommendedName>
    <alternativeName>
        <fullName evidence="16 17">Phosphotransferase system, enzyme I</fullName>
    </alternativeName>
</protein>
<proteinExistence type="inferred from homology"/>
<evidence type="ECO:0000256" key="11">
    <source>
        <dbReference type="ARBA" id="ARBA00022679"/>
    </source>
</evidence>
<dbReference type="SUPFAM" id="SSF52009">
    <property type="entry name" value="Phosphohistidine domain"/>
    <property type="match status" value="1"/>
</dbReference>
<evidence type="ECO:0000259" key="24">
    <source>
        <dbReference type="Pfam" id="PF05524"/>
    </source>
</evidence>
<comment type="cofactor">
    <cofactor evidence="2 17 20">
        <name>Mg(2+)</name>
        <dbReference type="ChEBI" id="CHEBI:18420"/>
    </cofactor>
</comment>
<evidence type="ECO:0000256" key="4">
    <source>
        <dbReference type="ARBA" id="ARBA00004496"/>
    </source>
</evidence>
<dbReference type="AlphaFoldDB" id="A0A5M6I9G6"/>
<name>A0A5M6I9G6_9PROT</name>
<keyword evidence="10 17" id="KW-0762">Sugar transport</keyword>
<comment type="function">
    <text evidence="3 17">General (non sugar-specific) component of the phosphoenolpyruvate-dependent sugar phosphotransferase system (sugar PTS). This major carbohydrate active-transport system catalyzes the phosphorylation of incoming sugar substrates concomitantly with their translocation across the cell membrane. Enzyme I transfers the phosphoryl group from phosphoenolpyruvate (PEP) to the phosphoryl carrier protein (HPr).</text>
</comment>
<keyword evidence="14 17" id="KW-0418">Kinase</keyword>
<dbReference type="GO" id="GO:0009401">
    <property type="term" value="P:phosphoenolpyruvate-dependent sugar phosphotransferase system"/>
    <property type="evidence" value="ECO:0007669"/>
    <property type="project" value="UniProtKB-KW"/>
</dbReference>
<dbReference type="EC" id="2.7.3.9" evidence="6 17"/>
<dbReference type="InterPro" id="IPR024692">
    <property type="entry name" value="PTS_EI"/>
</dbReference>
<evidence type="ECO:0000256" key="16">
    <source>
        <dbReference type="ARBA" id="ARBA00033235"/>
    </source>
</evidence>
<dbReference type="PANTHER" id="PTHR46244">
    <property type="entry name" value="PHOSPHOENOLPYRUVATE-PROTEIN PHOSPHOTRANSFERASE"/>
    <property type="match status" value="1"/>
</dbReference>
<reference evidence="25 26" key="1">
    <citation type="submission" date="2019-09" db="EMBL/GenBank/DDBJ databases">
        <title>Genome sequence of Roseospira marina, one of the more divergent members of the non-sulfur purple photosynthetic bacterial family, the Rhodospirillaceae.</title>
        <authorList>
            <person name="Meyer T."/>
            <person name="Kyndt J."/>
        </authorList>
    </citation>
    <scope>NUCLEOTIDE SEQUENCE [LARGE SCALE GENOMIC DNA]</scope>
    <source>
        <strain evidence="25 26">DSM 15113</strain>
    </source>
</reference>
<feature type="binding site" evidence="20">
    <location>
        <position position="474"/>
    </location>
    <ligand>
        <name>Mg(2+)</name>
        <dbReference type="ChEBI" id="CHEBI:18420"/>
    </ligand>
</feature>
<dbReference type="InterPro" id="IPR036637">
    <property type="entry name" value="Phosphohistidine_dom_sf"/>
</dbReference>
<feature type="binding site" evidence="19">
    <location>
        <begin position="497"/>
        <end position="498"/>
    </location>
    <ligand>
        <name>phosphoenolpyruvate</name>
        <dbReference type="ChEBI" id="CHEBI:58702"/>
    </ligand>
</feature>
<evidence type="ECO:0000256" key="20">
    <source>
        <dbReference type="PIRSR" id="PIRSR000732-3"/>
    </source>
</evidence>
<dbReference type="GO" id="GO:0005737">
    <property type="term" value="C:cytoplasm"/>
    <property type="evidence" value="ECO:0007669"/>
    <property type="project" value="UniProtKB-SubCell"/>
</dbReference>
<keyword evidence="26" id="KW-1185">Reference proteome</keyword>
<dbReference type="SUPFAM" id="SSF51621">
    <property type="entry name" value="Phosphoenolpyruvate/pyruvate domain"/>
    <property type="match status" value="1"/>
</dbReference>
<dbReference type="InterPro" id="IPR040442">
    <property type="entry name" value="Pyrv_kinase-like_dom_sf"/>
</dbReference>
<feature type="region of interest" description="Disordered" evidence="21">
    <location>
        <begin position="1"/>
        <end position="33"/>
    </location>
</feature>
<evidence type="ECO:0000256" key="14">
    <source>
        <dbReference type="ARBA" id="ARBA00022777"/>
    </source>
</evidence>
<dbReference type="PANTHER" id="PTHR46244:SF3">
    <property type="entry name" value="PHOSPHOENOLPYRUVATE-PROTEIN PHOSPHOTRANSFERASE"/>
    <property type="match status" value="1"/>
</dbReference>
<keyword evidence="15 17" id="KW-0460">Magnesium</keyword>
<dbReference type="InterPro" id="IPR000121">
    <property type="entry name" value="PEP_util_C"/>
</dbReference>
<dbReference type="InterPro" id="IPR008731">
    <property type="entry name" value="PTS_EIN"/>
</dbReference>
<evidence type="ECO:0000256" key="10">
    <source>
        <dbReference type="ARBA" id="ARBA00022597"/>
    </source>
</evidence>
<evidence type="ECO:0000256" key="8">
    <source>
        <dbReference type="ARBA" id="ARBA00022448"/>
    </source>
</evidence>
<dbReference type="NCBIfam" id="TIGR01417">
    <property type="entry name" value="PTS_I_fam"/>
    <property type="match status" value="1"/>
</dbReference>
<evidence type="ECO:0000256" key="9">
    <source>
        <dbReference type="ARBA" id="ARBA00022490"/>
    </source>
</evidence>
<evidence type="ECO:0000256" key="18">
    <source>
        <dbReference type="PIRSR" id="PIRSR000732-1"/>
    </source>
</evidence>
<evidence type="ECO:0000256" key="12">
    <source>
        <dbReference type="ARBA" id="ARBA00022683"/>
    </source>
</evidence>
<keyword evidence="8 17" id="KW-0813">Transport</keyword>
<feature type="domain" description="PEP-utilising enzyme C-terminal" evidence="23">
    <location>
        <begin position="294"/>
        <end position="583"/>
    </location>
</feature>
<evidence type="ECO:0000256" key="15">
    <source>
        <dbReference type="ARBA" id="ARBA00022842"/>
    </source>
</evidence>
<evidence type="ECO:0000256" key="6">
    <source>
        <dbReference type="ARBA" id="ARBA00012232"/>
    </source>
</evidence>
<evidence type="ECO:0000256" key="13">
    <source>
        <dbReference type="ARBA" id="ARBA00022723"/>
    </source>
</evidence>
<dbReference type="InterPro" id="IPR008279">
    <property type="entry name" value="PEP-util_enz_mobile_dom"/>
</dbReference>
<sequence length="619" mass="66450">MTADTDGPGPTASRPGAGASPPNDAEDAPPFLDDRPMVRLQGVAVGPGFAIGTIYLYDNGLAPIPEYRIPPLLVERERLRFAHAADRSIKELNALGQKARALPGAAGEELACILEAYEQMLRGSRLVRGVDQRIAARQINAEAAVRGEMADLISAFSAMQDDYLAARIDDIREVGRRLIRNLARRPRQTGLANLPRGSVIVAEELSPADTAQLNPRQTGGLVTALGARQSHTAIMARSLGLPAVVATAGVMNHAHADARIIVDGSEGVVILDPDPETLALYRDRRMGFLRTRRNLQRLRDVPSVTRDGIAVHLNANIELPTEVESVVQAGAEGIGLVRSEFLFMNRDTLPTEDEQAAALTTLVEHMRGRTVTIRTLDLGGEKLGDALDIKPSANPALGLRAVRLSLVRKDMLRTQFAAILRAAWHGPTRILVPMICTVEELIAVKAVLAEVVADFRSRGRPLPDPIPPLGVMIEVPAAALSADALAREAAFFAIGTNDLTQYALAIDRTDESVAHLYDPLHPAVLRLIHFTTGAAQAAGIPVSVCGEMAGDPRMTALLIGLGLRDLSMASFAIPAVKQRVRRIVTAKAQTLAHWVLGQPDAARIAALLDRFETETSGAR</sequence>
<dbReference type="Proteomes" id="UP000324065">
    <property type="component" value="Unassembled WGS sequence"/>
</dbReference>
<evidence type="ECO:0000256" key="17">
    <source>
        <dbReference type="PIRNR" id="PIRNR000732"/>
    </source>
</evidence>
<dbReference type="GO" id="GO:0008965">
    <property type="term" value="F:phosphoenolpyruvate-protein phosphotransferase activity"/>
    <property type="evidence" value="ECO:0007669"/>
    <property type="project" value="UniProtKB-EC"/>
</dbReference>
<dbReference type="OrthoDB" id="9765468at2"/>
<organism evidence="25 26">
    <name type="scientific">Roseospira marina</name>
    <dbReference type="NCBI Taxonomy" id="140057"/>
    <lineage>
        <taxon>Bacteria</taxon>
        <taxon>Pseudomonadati</taxon>
        <taxon>Pseudomonadota</taxon>
        <taxon>Alphaproteobacteria</taxon>
        <taxon>Rhodospirillales</taxon>
        <taxon>Rhodospirillaceae</taxon>
        <taxon>Roseospira</taxon>
    </lineage>
</organism>
<dbReference type="Gene3D" id="1.10.274.10">
    <property type="entry name" value="PtsI, HPr-binding domain"/>
    <property type="match status" value="1"/>
</dbReference>
<dbReference type="InterPro" id="IPR050499">
    <property type="entry name" value="PEP-utilizing_PTS_enzyme"/>
</dbReference>
<dbReference type="Gene3D" id="3.20.20.60">
    <property type="entry name" value="Phosphoenolpyruvate-binding domains"/>
    <property type="match status" value="1"/>
</dbReference>
<feature type="active site" description="Tele-phosphohistidine intermediate" evidence="18">
    <location>
        <position position="231"/>
    </location>
</feature>
<dbReference type="Pfam" id="PF02896">
    <property type="entry name" value="PEP-utilizers_C"/>
    <property type="match status" value="1"/>
</dbReference>
<gene>
    <name evidence="25" type="primary">ptsP</name>
    <name evidence="25" type="ORF">F1188_14345</name>
</gene>
<evidence type="ECO:0000313" key="26">
    <source>
        <dbReference type="Proteomes" id="UP000324065"/>
    </source>
</evidence>